<sequence>MAVSNVSVFRPFLTEAQWAKETIGQINEYKSRNWAIGLNGDTGKPDGFTVSFAERDMNFVTYIRGAGLSIGSPDAYGQNIAMVTAYIERERQEEVTLVNSIIAQLVDYKSRNWAVGLSWPDGQPDGFTRFFAVRSLPISYYLRGNISVGDPSAYDANIKTLQGYLETIGSTRVAS</sequence>
<dbReference type="RefSeq" id="WP_224191001.1">
    <property type="nucleotide sequence ID" value="NZ_JAIRAU010000005.1"/>
</dbReference>
<keyword evidence="2" id="KW-1185">Reference proteome</keyword>
<name>A0ABS7TLX7_9BACT</name>
<reference evidence="1" key="1">
    <citation type="submission" date="2021-08" db="EMBL/GenBank/DDBJ databases">
        <authorList>
            <person name="Stevens D.C."/>
        </authorList>
    </citation>
    <scope>NUCLEOTIDE SEQUENCE</scope>
    <source>
        <strain evidence="1">DSM 53165</strain>
    </source>
</reference>
<evidence type="ECO:0000313" key="2">
    <source>
        <dbReference type="Proteomes" id="UP001139031"/>
    </source>
</evidence>
<organism evidence="1 2">
    <name type="scientific">Nannocystis pusilla</name>
    <dbReference type="NCBI Taxonomy" id="889268"/>
    <lineage>
        <taxon>Bacteria</taxon>
        <taxon>Pseudomonadati</taxon>
        <taxon>Myxococcota</taxon>
        <taxon>Polyangia</taxon>
        <taxon>Nannocystales</taxon>
        <taxon>Nannocystaceae</taxon>
        <taxon>Nannocystis</taxon>
    </lineage>
</organism>
<protein>
    <submittedName>
        <fullName evidence="1">Uncharacterized protein</fullName>
    </submittedName>
</protein>
<proteinExistence type="predicted"/>
<evidence type="ECO:0000313" key="1">
    <source>
        <dbReference type="EMBL" id="MBZ5709223.1"/>
    </source>
</evidence>
<dbReference type="Proteomes" id="UP001139031">
    <property type="component" value="Unassembled WGS sequence"/>
</dbReference>
<accession>A0ABS7TLX7</accession>
<gene>
    <name evidence="1" type="ORF">K7C98_08115</name>
</gene>
<dbReference type="EMBL" id="JAIRAU010000005">
    <property type="protein sequence ID" value="MBZ5709223.1"/>
    <property type="molecule type" value="Genomic_DNA"/>
</dbReference>
<comment type="caution">
    <text evidence="1">The sequence shown here is derived from an EMBL/GenBank/DDBJ whole genome shotgun (WGS) entry which is preliminary data.</text>
</comment>